<keyword evidence="1" id="KW-1133">Transmembrane helix</keyword>
<feature type="transmembrane region" description="Helical" evidence="1">
    <location>
        <begin position="63"/>
        <end position="82"/>
    </location>
</feature>
<evidence type="ECO:0000256" key="1">
    <source>
        <dbReference type="SAM" id="Phobius"/>
    </source>
</evidence>
<reference evidence="2" key="1">
    <citation type="submission" date="2018-02" db="EMBL/GenBank/DDBJ databases">
        <authorList>
            <person name="Cohen D.B."/>
            <person name="Kent A.D."/>
        </authorList>
    </citation>
    <scope>NUCLEOTIDE SEQUENCE</scope>
</reference>
<keyword evidence="1" id="KW-0472">Membrane</keyword>
<dbReference type="Gene3D" id="1.20.1250.20">
    <property type="entry name" value="MFS general substrate transporter like domains"/>
    <property type="match status" value="1"/>
</dbReference>
<protein>
    <submittedName>
        <fullName evidence="2">Uncharacterized protein</fullName>
    </submittedName>
</protein>
<keyword evidence="1" id="KW-0812">Transmembrane</keyword>
<sequence>MEGLVDKGLEEFICKHSNEPMKRTASLVSKLVIGFGNFISIPCVILVKTWFKDTIKDSHLDRYFLTLAILGFVFLCIFAYVSPTYPHMDAPMEDVEPAEDGIDVQPTEEEMGVQPTVEVMKDVEPAEVLNNGATLTSV</sequence>
<dbReference type="EMBL" id="OIVN01000154">
    <property type="protein sequence ID" value="SPC75326.1"/>
    <property type="molecule type" value="Genomic_DNA"/>
</dbReference>
<evidence type="ECO:0000313" key="2">
    <source>
        <dbReference type="EMBL" id="SPC75326.1"/>
    </source>
</evidence>
<name>A0A2N9E8N3_FAGSY</name>
<feature type="transmembrane region" description="Helical" evidence="1">
    <location>
        <begin position="31"/>
        <end position="51"/>
    </location>
</feature>
<dbReference type="AlphaFoldDB" id="A0A2N9E8N3"/>
<accession>A0A2N9E8N3</accession>
<organism evidence="2">
    <name type="scientific">Fagus sylvatica</name>
    <name type="common">Beechnut</name>
    <dbReference type="NCBI Taxonomy" id="28930"/>
    <lineage>
        <taxon>Eukaryota</taxon>
        <taxon>Viridiplantae</taxon>
        <taxon>Streptophyta</taxon>
        <taxon>Embryophyta</taxon>
        <taxon>Tracheophyta</taxon>
        <taxon>Spermatophyta</taxon>
        <taxon>Magnoliopsida</taxon>
        <taxon>eudicotyledons</taxon>
        <taxon>Gunneridae</taxon>
        <taxon>Pentapetalae</taxon>
        <taxon>rosids</taxon>
        <taxon>fabids</taxon>
        <taxon>Fagales</taxon>
        <taxon>Fagaceae</taxon>
        <taxon>Fagus</taxon>
    </lineage>
</organism>
<proteinExistence type="predicted"/>
<gene>
    <name evidence="2" type="ORF">FSB_LOCUS3208</name>
</gene>
<dbReference type="InterPro" id="IPR036259">
    <property type="entry name" value="MFS_trans_sf"/>
</dbReference>